<keyword evidence="5" id="KW-0539">Nucleus</keyword>
<keyword evidence="2" id="KW-0805">Transcription regulation</keyword>
<organism evidence="7 8">
    <name type="scientific">Penicillium cinerascens</name>
    <dbReference type="NCBI Taxonomy" id="70096"/>
    <lineage>
        <taxon>Eukaryota</taxon>
        <taxon>Fungi</taxon>
        <taxon>Dikarya</taxon>
        <taxon>Ascomycota</taxon>
        <taxon>Pezizomycotina</taxon>
        <taxon>Eurotiomycetes</taxon>
        <taxon>Eurotiomycetidae</taxon>
        <taxon>Eurotiales</taxon>
        <taxon>Aspergillaceae</taxon>
        <taxon>Penicillium</taxon>
    </lineage>
</organism>
<keyword evidence="8" id="KW-1185">Reference proteome</keyword>
<dbReference type="InterPro" id="IPR007219">
    <property type="entry name" value="XnlR_reg_dom"/>
</dbReference>
<dbReference type="CDD" id="cd00067">
    <property type="entry name" value="GAL4"/>
    <property type="match status" value="1"/>
</dbReference>
<gene>
    <name evidence="7" type="ORF">N7498_001993</name>
</gene>
<reference evidence="7" key="1">
    <citation type="submission" date="2022-12" db="EMBL/GenBank/DDBJ databases">
        <authorList>
            <person name="Petersen C."/>
        </authorList>
    </citation>
    <scope>NUCLEOTIDE SEQUENCE</scope>
    <source>
        <strain evidence="7">IBT 15544</strain>
    </source>
</reference>
<evidence type="ECO:0000256" key="2">
    <source>
        <dbReference type="ARBA" id="ARBA00023015"/>
    </source>
</evidence>
<dbReference type="GO" id="GO:0006351">
    <property type="term" value="P:DNA-templated transcription"/>
    <property type="evidence" value="ECO:0007669"/>
    <property type="project" value="InterPro"/>
</dbReference>
<dbReference type="AlphaFoldDB" id="A0A9W9TAP6"/>
<dbReference type="GO" id="GO:0003677">
    <property type="term" value="F:DNA binding"/>
    <property type="evidence" value="ECO:0007669"/>
    <property type="project" value="UniProtKB-KW"/>
</dbReference>
<dbReference type="Pfam" id="PF04082">
    <property type="entry name" value="Fungal_trans"/>
    <property type="match status" value="1"/>
</dbReference>
<reference evidence="7" key="2">
    <citation type="journal article" date="2023" name="IMA Fungus">
        <title>Comparative genomic study of the Penicillium genus elucidates a diverse pangenome and 15 lateral gene transfer events.</title>
        <authorList>
            <person name="Petersen C."/>
            <person name="Sorensen T."/>
            <person name="Nielsen M.R."/>
            <person name="Sondergaard T.E."/>
            <person name="Sorensen J.L."/>
            <person name="Fitzpatrick D.A."/>
            <person name="Frisvad J.C."/>
            <person name="Nielsen K.L."/>
        </authorList>
    </citation>
    <scope>NUCLEOTIDE SEQUENCE</scope>
    <source>
        <strain evidence="7">IBT 15544</strain>
    </source>
</reference>
<keyword evidence="4" id="KW-0804">Transcription</keyword>
<evidence type="ECO:0000256" key="4">
    <source>
        <dbReference type="ARBA" id="ARBA00023163"/>
    </source>
</evidence>
<dbReference type="InterPro" id="IPR001138">
    <property type="entry name" value="Zn2Cys6_DnaBD"/>
</dbReference>
<dbReference type="PANTHER" id="PTHR47431">
    <property type="entry name" value="ZN(II)2CYS6 TRANSCRIPTION FACTOR (EUROFUNG)-RELATED"/>
    <property type="match status" value="1"/>
</dbReference>
<dbReference type="SUPFAM" id="SSF57701">
    <property type="entry name" value="Zn2/Cys6 DNA-binding domain"/>
    <property type="match status" value="1"/>
</dbReference>
<dbReference type="OrthoDB" id="10067394at2759"/>
<dbReference type="Proteomes" id="UP001150904">
    <property type="component" value="Unassembled WGS sequence"/>
</dbReference>
<accession>A0A9W9TAP6</accession>
<feature type="domain" description="Zn(2)-C6 fungal-type" evidence="6">
    <location>
        <begin position="17"/>
        <end position="47"/>
    </location>
</feature>
<dbReference type="Gene3D" id="4.10.240.10">
    <property type="entry name" value="Zn(2)-C6 fungal-type DNA-binding domain"/>
    <property type="match status" value="1"/>
</dbReference>
<evidence type="ECO:0000259" key="6">
    <source>
        <dbReference type="PROSITE" id="PS50048"/>
    </source>
</evidence>
<dbReference type="GO" id="GO:0008270">
    <property type="term" value="F:zinc ion binding"/>
    <property type="evidence" value="ECO:0007669"/>
    <property type="project" value="InterPro"/>
</dbReference>
<dbReference type="PROSITE" id="PS00463">
    <property type="entry name" value="ZN2_CY6_FUNGAL_1"/>
    <property type="match status" value="1"/>
</dbReference>
<name>A0A9W9TAP6_9EURO</name>
<comment type="caution">
    <text evidence="7">The sequence shown here is derived from an EMBL/GenBank/DDBJ whole genome shotgun (WGS) entry which is preliminary data.</text>
</comment>
<dbReference type="RefSeq" id="XP_058311399.1">
    <property type="nucleotide sequence ID" value="XM_058449055.1"/>
</dbReference>
<keyword evidence="3" id="KW-0238">DNA-binding</keyword>
<dbReference type="SMART" id="SM00066">
    <property type="entry name" value="GAL4"/>
    <property type="match status" value="1"/>
</dbReference>
<dbReference type="InterPro" id="IPR036864">
    <property type="entry name" value="Zn2-C6_fun-type_DNA-bd_sf"/>
</dbReference>
<dbReference type="EMBL" id="JAPQKR010000005">
    <property type="protein sequence ID" value="KAJ5215586.1"/>
    <property type="molecule type" value="Genomic_DNA"/>
</dbReference>
<dbReference type="PANTHER" id="PTHR47431:SF2">
    <property type="entry name" value="ZN(II)2CYS6 TRANSCRIPTION FACTOR (EUROFUNG)"/>
    <property type="match status" value="1"/>
</dbReference>
<evidence type="ECO:0000256" key="3">
    <source>
        <dbReference type="ARBA" id="ARBA00023125"/>
    </source>
</evidence>
<dbReference type="GO" id="GO:0000981">
    <property type="term" value="F:DNA-binding transcription factor activity, RNA polymerase II-specific"/>
    <property type="evidence" value="ECO:0007669"/>
    <property type="project" value="InterPro"/>
</dbReference>
<evidence type="ECO:0000313" key="8">
    <source>
        <dbReference type="Proteomes" id="UP001150904"/>
    </source>
</evidence>
<evidence type="ECO:0000256" key="1">
    <source>
        <dbReference type="ARBA" id="ARBA00022723"/>
    </source>
</evidence>
<protein>
    <recommendedName>
        <fullName evidence="6">Zn(2)-C6 fungal-type domain-containing protein</fullName>
    </recommendedName>
</protein>
<dbReference type="CDD" id="cd12148">
    <property type="entry name" value="fungal_TF_MHR"/>
    <property type="match status" value="1"/>
</dbReference>
<dbReference type="PROSITE" id="PS50048">
    <property type="entry name" value="ZN2_CY6_FUNGAL_2"/>
    <property type="match status" value="1"/>
</dbReference>
<keyword evidence="1" id="KW-0479">Metal-binding</keyword>
<dbReference type="Pfam" id="PF00172">
    <property type="entry name" value="Zn_clus"/>
    <property type="match status" value="1"/>
</dbReference>
<evidence type="ECO:0000256" key="5">
    <source>
        <dbReference type="ARBA" id="ARBA00023242"/>
    </source>
</evidence>
<sequence>MPTSSSAHPKARLSSLACMECRKHHIKCDAQKPSCSRCVAAKINCVFLPSRRGARRRLKNTTRSVTDAWNDTIPSTPSYPEDGILFTGENAVPQYPDPHHLNGLFHHGSLPAPIVPEGRLIRLYYENLHSAHPILVPASLFERWEYPSFLCQVVNFIGSQYSVVLSNDIFHESTRSMLNETAERTPHMVQALLLCSIIMRARNDISQAKSSLSRAIDIALELGMHQENFATKFSGGREYEAESLRRTWWELFGWEVYMAALHAKSNLRCTDAFSIVGLPCEESIYASLRSIPEPTSLASFRARIFAEDEDIAPFSSFAYRIEAVRILARVLVLNSLPETQHDHLQAVANTLVS</sequence>
<evidence type="ECO:0000313" key="7">
    <source>
        <dbReference type="EMBL" id="KAJ5215586.1"/>
    </source>
</evidence>
<dbReference type="GeneID" id="83176356"/>
<proteinExistence type="predicted"/>